<feature type="transmembrane region" description="Helical" evidence="1">
    <location>
        <begin position="407"/>
        <end position="428"/>
    </location>
</feature>
<feature type="transmembrane region" description="Helical" evidence="1">
    <location>
        <begin position="222"/>
        <end position="243"/>
    </location>
</feature>
<feature type="transmembrane region" description="Helical" evidence="1">
    <location>
        <begin position="250"/>
        <end position="270"/>
    </location>
</feature>
<name>A0A194AG76_9BACT</name>
<dbReference type="STRING" id="1592317.DPF_0913"/>
<feature type="transmembrane region" description="Helical" evidence="1">
    <location>
        <begin position="365"/>
        <end position="395"/>
    </location>
</feature>
<protein>
    <recommendedName>
        <fullName evidence="4">DUF401 family protein</fullName>
    </recommendedName>
</protein>
<dbReference type="AlphaFoldDB" id="A0A194AG76"/>
<dbReference type="OrthoDB" id="367235at2"/>
<dbReference type="InterPro" id="IPR007294">
    <property type="entry name" value="DUF401"/>
</dbReference>
<keyword evidence="3" id="KW-1185">Reference proteome</keyword>
<feature type="transmembrane region" description="Helical" evidence="1">
    <location>
        <begin position="185"/>
        <end position="202"/>
    </location>
</feature>
<feature type="transmembrane region" description="Helical" evidence="1">
    <location>
        <begin position="158"/>
        <end position="178"/>
    </location>
</feature>
<evidence type="ECO:0000313" key="3">
    <source>
        <dbReference type="Proteomes" id="UP000095200"/>
    </source>
</evidence>
<proteinExistence type="predicted"/>
<feature type="transmembrane region" description="Helical" evidence="1">
    <location>
        <begin position="322"/>
        <end position="345"/>
    </location>
</feature>
<dbReference type="RefSeq" id="WP_069857742.1">
    <property type="nucleotide sequence ID" value="NZ_BDFE01000009.1"/>
</dbReference>
<feature type="transmembrane region" description="Helical" evidence="1">
    <location>
        <begin position="65"/>
        <end position="83"/>
    </location>
</feature>
<dbReference type="Proteomes" id="UP000095200">
    <property type="component" value="Unassembled WGS sequence"/>
</dbReference>
<keyword evidence="1" id="KW-0812">Transmembrane</keyword>
<comment type="caution">
    <text evidence="2">The sequence shown here is derived from an EMBL/GenBank/DDBJ whole genome shotgun (WGS) entry which is preliminary data.</text>
</comment>
<reference evidence="3" key="1">
    <citation type="submission" date="2016-06" db="EMBL/GenBank/DDBJ databases">
        <title>Draft genome sequence of Desulfoplanes formicivorans strain Pf12B.</title>
        <authorList>
            <person name="Watanabe M."/>
            <person name="Kojima H."/>
            <person name="Fukui M."/>
        </authorList>
    </citation>
    <scope>NUCLEOTIDE SEQUENCE [LARGE SCALE GENOMIC DNA]</scope>
    <source>
        <strain evidence="3">Pf12B</strain>
    </source>
</reference>
<keyword evidence="1" id="KW-1133">Transmembrane helix</keyword>
<feature type="transmembrane region" description="Helical" evidence="1">
    <location>
        <begin position="30"/>
        <end position="53"/>
    </location>
</feature>
<organism evidence="2 3">
    <name type="scientific">Desulfoplanes formicivorans</name>
    <dbReference type="NCBI Taxonomy" id="1592317"/>
    <lineage>
        <taxon>Bacteria</taxon>
        <taxon>Pseudomonadati</taxon>
        <taxon>Thermodesulfobacteriota</taxon>
        <taxon>Desulfovibrionia</taxon>
        <taxon>Desulfovibrionales</taxon>
        <taxon>Desulfoplanaceae</taxon>
        <taxon>Desulfoplanes</taxon>
    </lineage>
</organism>
<feature type="transmembrane region" description="Helical" evidence="1">
    <location>
        <begin position="6"/>
        <end position="23"/>
    </location>
</feature>
<evidence type="ECO:0000313" key="2">
    <source>
        <dbReference type="EMBL" id="GAU08210.1"/>
    </source>
</evidence>
<dbReference type="PANTHER" id="PTHR39556">
    <property type="entry name" value="PROTEIN, PUTATIVE-RELATED"/>
    <property type="match status" value="1"/>
</dbReference>
<dbReference type="PANTHER" id="PTHR39556:SF1">
    <property type="entry name" value="PROTEIN, PUTATIVE-RELATED"/>
    <property type="match status" value="1"/>
</dbReference>
<keyword evidence="1" id="KW-0472">Membrane</keyword>
<dbReference type="EMBL" id="BDFE01000009">
    <property type="protein sequence ID" value="GAU08210.1"/>
    <property type="molecule type" value="Genomic_DNA"/>
</dbReference>
<sequence length="429" mass="46120">MDTIAPIIPFAKVLLAFAVMLAGMRFKLSLGVSILTGGIVLGLLFGIAPMTIGQAGARALVGDKFLFLVAIVGLILMLSDALERSGQSKRLMDALAGYLTSPRLRLIFFPALIGLLPMPGGAVFSAPMVGTVSEDLHISSRDKALINYWFRHIWELGWPLYPGVILTVALADIPIGALISRTWPAIIFMLGAGWIFFLRPGVLKVDAHSSFARDTHRSPSRVLVQGLPLLVAIVGAVGLESLIPIMAPKVPFELGVITALIASVACIMVQNHLGRAFLIQVLTKKSLRDMLLVVASVFIFKEIMEAAQVVEAMARAAGGDAALFAASVFLPFLVGAIAGINVAFVGSTFPLLLGLLNTLGMQGQMIPYIVLASFAGFTGVMISPIHICFILTCQFFHTELAATWRRLVPPCLLFAFLGTMLFFLLQWMS</sequence>
<evidence type="ECO:0008006" key="4">
    <source>
        <dbReference type="Google" id="ProtNLM"/>
    </source>
</evidence>
<dbReference type="Pfam" id="PF04165">
    <property type="entry name" value="DUF401"/>
    <property type="match status" value="1"/>
</dbReference>
<feature type="transmembrane region" description="Helical" evidence="1">
    <location>
        <begin position="104"/>
        <end position="126"/>
    </location>
</feature>
<evidence type="ECO:0000256" key="1">
    <source>
        <dbReference type="SAM" id="Phobius"/>
    </source>
</evidence>
<accession>A0A194AG76</accession>
<gene>
    <name evidence="2" type="ORF">DPF_0913</name>
</gene>